<feature type="transmembrane region" description="Helical" evidence="14">
    <location>
        <begin position="426"/>
        <end position="448"/>
    </location>
</feature>
<proteinExistence type="inferred from homology"/>
<name>A0A1M4V6U2_9BACL</name>
<evidence type="ECO:0000256" key="14">
    <source>
        <dbReference type="SAM" id="Phobius"/>
    </source>
</evidence>
<evidence type="ECO:0000313" key="17">
    <source>
        <dbReference type="Proteomes" id="UP000184476"/>
    </source>
</evidence>
<keyword evidence="7 14" id="KW-0812">Transmembrane</keyword>
<dbReference type="GO" id="GO:1902600">
    <property type="term" value="P:proton transmembrane transport"/>
    <property type="evidence" value="ECO:0007669"/>
    <property type="project" value="UniProtKB-KW"/>
</dbReference>
<dbReference type="EMBL" id="FQVL01000002">
    <property type="protein sequence ID" value="SHE64711.1"/>
    <property type="molecule type" value="Genomic_DNA"/>
</dbReference>
<evidence type="ECO:0000256" key="11">
    <source>
        <dbReference type="ARBA" id="ARBA00023136"/>
    </source>
</evidence>
<dbReference type="GO" id="GO:0046677">
    <property type="term" value="P:response to antibiotic"/>
    <property type="evidence" value="ECO:0007669"/>
    <property type="project" value="UniProtKB-KW"/>
</dbReference>
<evidence type="ECO:0000256" key="1">
    <source>
        <dbReference type="ARBA" id="ARBA00003279"/>
    </source>
</evidence>
<keyword evidence="17" id="KW-1185">Reference proteome</keyword>
<keyword evidence="9 14" id="KW-1133">Transmembrane helix</keyword>
<dbReference type="Proteomes" id="UP000184476">
    <property type="component" value="Unassembled WGS sequence"/>
</dbReference>
<evidence type="ECO:0000256" key="6">
    <source>
        <dbReference type="ARBA" id="ARBA00022475"/>
    </source>
</evidence>
<dbReference type="PROSITE" id="PS50850">
    <property type="entry name" value="MFS"/>
    <property type="match status" value="1"/>
</dbReference>
<comment type="subcellular location">
    <subcellularLocation>
        <location evidence="2">Cell membrane</location>
        <topology evidence="2">Multi-pass membrane protein</topology>
    </subcellularLocation>
</comment>
<dbReference type="AlphaFoldDB" id="A0A1M4V6U2"/>
<dbReference type="InterPro" id="IPR020846">
    <property type="entry name" value="MFS_dom"/>
</dbReference>
<feature type="transmembrane region" description="Helical" evidence="14">
    <location>
        <begin position="292"/>
        <end position="315"/>
    </location>
</feature>
<feature type="transmembrane region" description="Helical" evidence="14">
    <location>
        <begin position="385"/>
        <end position="406"/>
    </location>
</feature>
<dbReference type="PANTHER" id="PTHR23501">
    <property type="entry name" value="MAJOR FACILITATOR SUPERFAMILY"/>
    <property type="match status" value="1"/>
</dbReference>
<dbReference type="SUPFAM" id="SSF103473">
    <property type="entry name" value="MFS general substrate transporter"/>
    <property type="match status" value="1"/>
</dbReference>
<feature type="transmembrane region" description="Helical" evidence="14">
    <location>
        <begin position="222"/>
        <end position="239"/>
    </location>
</feature>
<keyword evidence="4" id="KW-0813">Transport</keyword>
<evidence type="ECO:0000256" key="13">
    <source>
        <dbReference type="ARBA" id="ARBA00040630"/>
    </source>
</evidence>
<feature type="transmembrane region" description="Helical" evidence="14">
    <location>
        <begin position="347"/>
        <end position="373"/>
    </location>
</feature>
<protein>
    <recommendedName>
        <fullName evidence="13">Tetracycline resistance protein</fullName>
    </recommendedName>
</protein>
<feature type="transmembrane region" description="Helical" evidence="14">
    <location>
        <begin position="166"/>
        <end position="187"/>
    </location>
</feature>
<feature type="transmembrane region" description="Helical" evidence="14">
    <location>
        <begin position="138"/>
        <end position="160"/>
    </location>
</feature>
<evidence type="ECO:0000256" key="7">
    <source>
        <dbReference type="ARBA" id="ARBA00022692"/>
    </source>
</evidence>
<evidence type="ECO:0000256" key="12">
    <source>
        <dbReference type="ARBA" id="ARBA00023251"/>
    </source>
</evidence>
<evidence type="ECO:0000256" key="5">
    <source>
        <dbReference type="ARBA" id="ARBA00022449"/>
    </source>
</evidence>
<keyword evidence="6" id="KW-1003">Cell membrane</keyword>
<accession>A0A1M4V6U2</accession>
<reference evidence="16 17" key="1">
    <citation type="submission" date="2016-11" db="EMBL/GenBank/DDBJ databases">
        <authorList>
            <person name="Jaros S."/>
            <person name="Januszkiewicz K."/>
            <person name="Wedrychowicz H."/>
        </authorList>
    </citation>
    <scope>NUCLEOTIDE SEQUENCE [LARGE SCALE GENOMIC DNA]</scope>
    <source>
        <strain evidence="16 17">DSM 44666</strain>
    </source>
</reference>
<feature type="transmembrane region" description="Helical" evidence="14">
    <location>
        <begin position="260"/>
        <end position="280"/>
    </location>
</feature>
<keyword evidence="12" id="KW-0046">Antibiotic resistance</keyword>
<sequence>MIKSKISSNQAKMVIWLSFLAFFSVMNETVFNVVLPDIAKQFHISPAIANWVNTGFILPFAIGSVIYSNLSNRFGVKKLFLFGLSVYNFGSFLGFLSSVYLPFIIIARILQGVGASAIPALMMVIITRYVKKETQGKAFGLIGSFVALGEGIGPAIGGLMANHIHWAFLFLVPTLTLCALPFLSQLLPEEPSLDQQFDVFGAVLLSLAITMFTLFLSFHQLSYMLFSLCCYIGFMLRILHTKHPFIDPKLLLKKRFILSVLAGCILLGTVAGFISMIPYMVREIFQKSTDVIGVGVLLPGTISVVLFGMIGGLLVDKFGKRSTLYLGLAVMVTSLLLLSVFVDFSVWFVTVMTIFTFGSLSFIKTAISATVSAQLADHEAGEGMGILNFACFLAEGIGIAMVGSFLTKPLHKVTLPLTHALPTANLYSNLLLLLALSLILGGILYGIANREKLS</sequence>
<organism evidence="16 17">
    <name type="scientific">Seinonella peptonophila</name>
    <dbReference type="NCBI Taxonomy" id="112248"/>
    <lineage>
        <taxon>Bacteria</taxon>
        <taxon>Bacillati</taxon>
        <taxon>Bacillota</taxon>
        <taxon>Bacilli</taxon>
        <taxon>Bacillales</taxon>
        <taxon>Thermoactinomycetaceae</taxon>
        <taxon>Seinonella</taxon>
    </lineage>
</organism>
<dbReference type="GO" id="GO:0005886">
    <property type="term" value="C:plasma membrane"/>
    <property type="evidence" value="ECO:0007669"/>
    <property type="project" value="UniProtKB-SubCell"/>
</dbReference>
<feature type="transmembrane region" description="Helical" evidence="14">
    <location>
        <begin position="48"/>
        <end position="67"/>
    </location>
</feature>
<dbReference type="GO" id="GO:0015297">
    <property type="term" value="F:antiporter activity"/>
    <property type="evidence" value="ECO:0007669"/>
    <property type="project" value="UniProtKB-KW"/>
</dbReference>
<evidence type="ECO:0000256" key="9">
    <source>
        <dbReference type="ARBA" id="ARBA00022989"/>
    </source>
</evidence>
<feature type="transmembrane region" description="Helical" evidence="14">
    <location>
        <begin position="79"/>
        <end position="97"/>
    </location>
</feature>
<evidence type="ECO:0000256" key="3">
    <source>
        <dbReference type="ARBA" id="ARBA00007520"/>
    </source>
</evidence>
<feature type="transmembrane region" description="Helical" evidence="14">
    <location>
        <begin position="103"/>
        <end position="126"/>
    </location>
</feature>
<keyword evidence="10" id="KW-0406">Ion transport</keyword>
<gene>
    <name evidence="16" type="ORF">SAMN05444392_102204</name>
</gene>
<feature type="transmembrane region" description="Helical" evidence="14">
    <location>
        <begin position="322"/>
        <end position="341"/>
    </location>
</feature>
<feature type="domain" description="Major facilitator superfamily (MFS) profile" evidence="15">
    <location>
        <begin position="13"/>
        <end position="453"/>
    </location>
</feature>
<comment type="similarity">
    <text evidence="3">Belongs to the major facilitator superfamily. TCR/Tet family.</text>
</comment>
<evidence type="ECO:0000256" key="8">
    <source>
        <dbReference type="ARBA" id="ARBA00022781"/>
    </source>
</evidence>
<dbReference type="Pfam" id="PF07690">
    <property type="entry name" value="MFS_1"/>
    <property type="match status" value="1"/>
</dbReference>
<evidence type="ECO:0000256" key="2">
    <source>
        <dbReference type="ARBA" id="ARBA00004651"/>
    </source>
</evidence>
<dbReference type="CDD" id="cd17321">
    <property type="entry name" value="MFS_MMR_MDR_like"/>
    <property type="match status" value="1"/>
</dbReference>
<dbReference type="STRING" id="112248.SAMN05444392_102204"/>
<evidence type="ECO:0000259" key="15">
    <source>
        <dbReference type="PROSITE" id="PS50850"/>
    </source>
</evidence>
<keyword evidence="5" id="KW-0050">Antiport</keyword>
<evidence type="ECO:0000256" key="4">
    <source>
        <dbReference type="ARBA" id="ARBA00022448"/>
    </source>
</evidence>
<dbReference type="PRINTS" id="PR01036">
    <property type="entry name" value="TCRTETB"/>
</dbReference>
<dbReference type="PANTHER" id="PTHR23501:SF188">
    <property type="entry name" value="TETRACYCLINE RESISTANCE PROTEIN"/>
    <property type="match status" value="1"/>
</dbReference>
<dbReference type="RefSeq" id="WP_245815530.1">
    <property type="nucleotide sequence ID" value="NZ_FQVL01000002.1"/>
</dbReference>
<feature type="transmembrane region" description="Helical" evidence="14">
    <location>
        <begin position="199"/>
        <end position="216"/>
    </location>
</feature>
<evidence type="ECO:0000313" key="16">
    <source>
        <dbReference type="EMBL" id="SHE64711.1"/>
    </source>
</evidence>
<dbReference type="InterPro" id="IPR036259">
    <property type="entry name" value="MFS_trans_sf"/>
</dbReference>
<evidence type="ECO:0000256" key="10">
    <source>
        <dbReference type="ARBA" id="ARBA00023065"/>
    </source>
</evidence>
<keyword evidence="11 14" id="KW-0472">Membrane</keyword>
<comment type="function">
    <text evidence="1">Resistance to tetracycline by an active tetracycline efflux. This is an energy-dependent process that decreases the accumulation of the antibiotic in whole cells. This protein functions as a metal-tetracycline/H(+) antiporter.</text>
</comment>
<dbReference type="Gene3D" id="1.20.1250.20">
    <property type="entry name" value="MFS general substrate transporter like domains"/>
    <property type="match status" value="1"/>
</dbReference>
<dbReference type="Gene3D" id="1.20.1720.10">
    <property type="entry name" value="Multidrug resistance protein D"/>
    <property type="match status" value="1"/>
</dbReference>
<dbReference type="InterPro" id="IPR011701">
    <property type="entry name" value="MFS"/>
</dbReference>
<keyword evidence="8" id="KW-0375">Hydrogen ion transport</keyword>